<evidence type="ECO:0000313" key="2">
    <source>
        <dbReference type="EMBL" id="TKA09454.1"/>
    </source>
</evidence>
<dbReference type="PANTHER" id="PTHR42305">
    <property type="entry name" value="MEMBRANE PROTEIN RV1733C-RELATED"/>
    <property type="match status" value="1"/>
</dbReference>
<dbReference type="InterPro" id="IPR039708">
    <property type="entry name" value="MT1774/Rv1733c-like"/>
</dbReference>
<keyword evidence="1" id="KW-0812">Transmembrane</keyword>
<proteinExistence type="predicted"/>
<dbReference type="Proteomes" id="UP000305778">
    <property type="component" value="Unassembled WGS sequence"/>
</dbReference>
<feature type="transmembrane region" description="Helical" evidence="1">
    <location>
        <begin position="132"/>
        <end position="154"/>
    </location>
</feature>
<reference evidence="2 3" key="1">
    <citation type="submission" date="2019-04" db="EMBL/GenBank/DDBJ databases">
        <title>Streptomyces oryziradicis sp. nov., a novel actinomycete isolated from rhizosphere soil of rice (Oryza sativa L.).</title>
        <authorList>
            <person name="Li C."/>
        </authorList>
    </citation>
    <scope>NUCLEOTIDE SEQUENCE [LARGE SCALE GENOMIC DNA]</scope>
    <source>
        <strain evidence="2 3">NEAU-C40</strain>
    </source>
</reference>
<sequence>MGAKARFWRWRHNPLRRRSDVAEAWVVLTTAVLMAVGVPLAGALSAAGVGHALLSQRQNRHRTSAVLTEDAEHVVSGAYVLARATVRWTASNGTVRTAKTQVTSGSKAGTKTVIWTDGQGRLTDEPPTSGQAYAQSVLAGALAAGSVTVLLLGGREVLRLRLDRDRTAEWEREWAQIGPEWSKRRA</sequence>
<feature type="transmembrane region" description="Helical" evidence="1">
    <location>
        <begin position="21"/>
        <end position="44"/>
    </location>
</feature>
<dbReference type="OrthoDB" id="4213157at2"/>
<gene>
    <name evidence="2" type="ORF">FCI23_23010</name>
</gene>
<evidence type="ECO:0000256" key="1">
    <source>
        <dbReference type="SAM" id="Phobius"/>
    </source>
</evidence>
<organism evidence="2 3">
    <name type="scientific">Actinacidiphila oryziradicis</name>
    <dbReference type="NCBI Taxonomy" id="2571141"/>
    <lineage>
        <taxon>Bacteria</taxon>
        <taxon>Bacillati</taxon>
        <taxon>Actinomycetota</taxon>
        <taxon>Actinomycetes</taxon>
        <taxon>Kitasatosporales</taxon>
        <taxon>Streptomycetaceae</taxon>
        <taxon>Actinacidiphila</taxon>
    </lineage>
</organism>
<protein>
    <submittedName>
        <fullName evidence="2">Uncharacterized protein</fullName>
    </submittedName>
</protein>
<comment type="caution">
    <text evidence="2">The sequence shown here is derived from an EMBL/GenBank/DDBJ whole genome shotgun (WGS) entry which is preliminary data.</text>
</comment>
<accession>A0A4U0SIA4</accession>
<keyword evidence="3" id="KW-1185">Reference proteome</keyword>
<keyword evidence="1" id="KW-0472">Membrane</keyword>
<dbReference type="RefSeq" id="WP_136725827.1">
    <property type="nucleotide sequence ID" value="NZ_SUMC01000022.1"/>
</dbReference>
<keyword evidence="1" id="KW-1133">Transmembrane helix</keyword>
<dbReference type="AlphaFoldDB" id="A0A4U0SIA4"/>
<name>A0A4U0SIA4_9ACTN</name>
<dbReference type="PANTHER" id="PTHR42305:SF1">
    <property type="entry name" value="MEMBRANE PROTEIN RV1733C-RELATED"/>
    <property type="match status" value="1"/>
</dbReference>
<evidence type="ECO:0000313" key="3">
    <source>
        <dbReference type="Proteomes" id="UP000305778"/>
    </source>
</evidence>
<dbReference type="EMBL" id="SUMC01000022">
    <property type="protein sequence ID" value="TKA09454.1"/>
    <property type="molecule type" value="Genomic_DNA"/>
</dbReference>